<gene>
    <name evidence="7" type="ORF">PAHAL_2G473800</name>
</gene>
<dbReference type="Gene3D" id="1.10.110.10">
    <property type="entry name" value="Plant lipid-transfer and hydrophobic proteins"/>
    <property type="match status" value="1"/>
</dbReference>
<dbReference type="Pfam" id="PF14368">
    <property type="entry name" value="LTP_2"/>
    <property type="match status" value="1"/>
</dbReference>
<comment type="similarity">
    <text evidence="1">Belongs to the plant LTP family.</text>
</comment>
<keyword evidence="3" id="KW-1015">Disulfide bond</keyword>
<evidence type="ECO:0000256" key="4">
    <source>
        <dbReference type="ARBA" id="ARBA00023180"/>
    </source>
</evidence>
<dbReference type="SUPFAM" id="SSF47699">
    <property type="entry name" value="Bifunctional inhibitor/lipid-transfer protein/seed storage 2S albumin"/>
    <property type="match status" value="1"/>
</dbReference>
<keyword evidence="2 5" id="KW-0732">Signal</keyword>
<dbReference type="AlphaFoldDB" id="A0A2S3H4R1"/>
<dbReference type="Proteomes" id="UP000243499">
    <property type="component" value="Chromosome 2"/>
</dbReference>
<reference evidence="7" key="1">
    <citation type="submission" date="2018-04" db="EMBL/GenBank/DDBJ databases">
        <title>WGS assembly of Panicum hallii.</title>
        <authorList>
            <person name="Lovell J."/>
            <person name="Jenkins J."/>
            <person name="Lowry D."/>
            <person name="Mamidi S."/>
            <person name="Sreedasyam A."/>
            <person name="Weng X."/>
            <person name="Barry K."/>
            <person name="Bonette J."/>
            <person name="Campitelli B."/>
            <person name="Daum C."/>
            <person name="Gordon S."/>
            <person name="Gould B."/>
            <person name="Lipzen A."/>
            <person name="Macqueen A."/>
            <person name="Palacio-Mejia J."/>
            <person name="Plott C."/>
            <person name="Shakirov E."/>
            <person name="Shu S."/>
            <person name="Yoshinaga Y."/>
            <person name="Zane M."/>
            <person name="Rokhsar D."/>
            <person name="Grimwood J."/>
            <person name="Schmutz J."/>
            <person name="Juenger T."/>
        </authorList>
    </citation>
    <scope>NUCLEOTIDE SEQUENCE [LARGE SCALE GENOMIC DNA]</scope>
    <source>
        <strain evidence="7">FIL2</strain>
    </source>
</reference>
<evidence type="ECO:0000256" key="1">
    <source>
        <dbReference type="ARBA" id="ARBA00009748"/>
    </source>
</evidence>
<evidence type="ECO:0000256" key="3">
    <source>
        <dbReference type="ARBA" id="ARBA00023157"/>
    </source>
</evidence>
<dbReference type="InterPro" id="IPR016140">
    <property type="entry name" value="Bifunc_inhib/LTP/seed_store"/>
</dbReference>
<dbReference type="InterPro" id="IPR036312">
    <property type="entry name" value="Bifun_inhib/LTP/seed_sf"/>
</dbReference>
<protein>
    <recommendedName>
        <fullName evidence="6">Bifunctional inhibitor/plant lipid transfer protein/seed storage helical domain-containing protein</fullName>
    </recommendedName>
</protein>
<dbReference type="InterPro" id="IPR043325">
    <property type="entry name" value="LTSS"/>
</dbReference>
<evidence type="ECO:0000256" key="5">
    <source>
        <dbReference type="SAM" id="SignalP"/>
    </source>
</evidence>
<sequence length="157" mass="16029">MAAPPAVSFLAIAVALMAVLHPAATNPPPPPPPTPSATGTPTTCDSTLYRLLSCEPFLSTGSLAGPPASCCGPLRAVLTSPESICLCHLIGGEVNQFAHINIDPVRLALLPLMCLAIIPPELPYMCFVGPVPPIRTPPAPAATLPRAALKDSVAGRG</sequence>
<evidence type="ECO:0000259" key="6">
    <source>
        <dbReference type="Pfam" id="PF14368"/>
    </source>
</evidence>
<keyword evidence="4" id="KW-0325">Glycoprotein</keyword>
<dbReference type="PANTHER" id="PTHR33044">
    <property type="entry name" value="BIFUNCTIONAL INHIBITOR/LIPID-TRANSFER PROTEIN/SEED STORAGE 2S ALBUMIN SUPERFAMILY PROTEIN-RELATED"/>
    <property type="match status" value="1"/>
</dbReference>
<feature type="domain" description="Bifunctional inhibitor/plant lipid transfer protein/seed storage helical" evidence="6">
    <location>
        <begin position="35"/>
        <end position="115"/>
    </location>
</feature>
<feature type="signal peptide" evidence="5">
    <location>
        <begin position="1"/>
        <end position="25"/>
    </location>
</feature>
<name>A0A2S3H4R1_9POAL</name>
<feature type="chain" id="PRO_5015609429" description="Bifunctional inhibitor/plant lipid transfer protein/seed storage helical domain-containing protein" evidence="5">
    <location>
        <begin position="26"/>
        <end position="157"/>
    </location>
</feature>
<organism evidence="7">
    <name type="scientific">Panicum hallii</name>
    <dbReference type="NCBI Taxonomy" id="206008"/>
    <lineage>
        <taxon>Eukaryota</taxon>
        <taxon>Viridiplantae</taxon>
        <taxon>Streptophyta</taxon>
        <taxon>Embryophyta</taxon>
        <taxon>Tracheophyta</taxon>
        <taxon>Spermatophyta</taxon>
        <taxon>Magnoliopsida</taxon>
        <taxon>Liliopsida</taxon>
        <taxon>Poales</taxon>
        <taxon>Poaceae</taxon>
        <taxon>PACMAD clade</taxon>
        <taxon>Panicoideae</taxon>
        <taxon>Panicodae</taxon>
        <taxon>Paniceae</taxon>
        <taxon>Panicinae</taxon>
        <taxon>Panicum</taxon>
        <taxon>Panicum sect. Panicum</taxon>
    </lineage>
</organism>
<dbReference type="Gramene" id="PAN15236">
    <property type="protein sequence ID" value="PAN15236"/>
    <property type="gene ID" value="PAHAL_2G473800"/>
</dbReference>
<evidence type="ECO:0000256" key="2">
    <source>
        <dbReference type="ARBA" id="ARBA00022729"/>
    </source>
</evidence>
<evidence type="ECO:0000313" key="7">
    <source>
        <dbReference type="EMBL" id="PAN15236.1"/>
    </source>
</evidence>
<dbReference type="CDD" id="cd00010">
    <property type="entry name" value="AAI_LTSS"/>
    <property type="match status" value="1"/>
</dbReference>
<dbReference type="EMBL" id="CM008047">
    <property type="protein sequence ID" value="PAN15236.1"/>
    <property type="molecule type" value="Genomic_DNA"/>
</dbReference>
<accession>A0A2S3H4R1</accession>
<proteinExistence type="inferred from homology"/>